<evidence type="ECO:0000256" key="3">
    <source>
        <dbReference type="SAM" id="SignalP"/>
    </source>
</evidence>
<name>A3LS74_PICST</name>
<gene>
    <name evidence="4" type="ORF">PICST_30948</name>
</gene>
<reference evidence="4 5" key="1">
    <citation type="journal article" date="2007" name="Nat. Biotechnol.">
        <title>Genome sequence of the lignocellulose-bioconverting and xylose-fermenting yeast Pichia stipitis.</title>
        <authorList>
            <person name="Jeffries T.W."/>
            <person name="Grigoriev I.V."/>
            <person name="Grimwood J."/>
            <person name="Laplaza J.M."/>
            <person name="Aerts A."/>
            <person name="Salamov A."/>
            <person name="Schmutz J."/>
            <person name="Lindquist E."/>
            <person name="Dehal P."/>
            <person name="Shapiro H."/>
            <person name="Jin Y.S."/>
            <person name="Passoth V."/>
            <person name="Richardson P.M."/>
        </authorList>
    </citation>
    <scope>NUCLEOTIDE SEQUENCE [LARGE SCALE GENOMIC DNA]</scope>
    <source>
        <strain evidence="5">ATCC 58785 / CBS 6054 / NBRC 10063 / NRRL Y-11545</strain>
    </source>
</reference>
<feature type="transmembrane region" description="Helical" evidence="2">
    <location>
        <begin position="462"/>
        <end position="479"/>
    </location>
</feature>
<keyword evidence="5" id="KW-1185">Reference proteome</keyword>
<accession>A3LS74</accession>
<evidence type="ECO:0000313" key="4">
    <source>
        <dbReference type="EMBL" id="ABN65518.2"/>
    </source>
</evidence>
<protein>
    <submittedName>
        <fullName evidence="4">Uncharacterized protein</fullName>
    </submittedName>
</protein>
<dbReference type="HOGENOM" id="CLU_567548_0_0_1"/>
<dbReference type="RefSeq" id="XP_001383547.2">
    <property type="nucleotide sequence ID" value="XM_001383510.1"/>
</dbReference>
<evidence type="ECO:0000256" key="2">
    <source>
        <dbReference type="SAM" id="Phobius"/>
    </source>
</evidence>
<sequence length="481" mass="52908">MKPTTIFLELALIHGIVASAAAGVKGLLSLSLFSNSTQCAWKEVAGTQSHVLICNTTYHASGTAANGTFPWASAKDFLNIPSHFVLEAPGNTIEDAEEPDCETELEDDDVDEDEGNSGGIESSEVEEDLEDEEEEVEEEEDEKMEDETESEYEELDDTDEEDNGEFHHTYINGTTSRYNWKISSTNTLPTATYSHITSSPSNHFTLTYDFPSKSSRKSNEFLFEDDGHFRIGFGRTTTGTTLFPRITLVDDGTTSYVIEPPVISTSTSVASDIPKQPITEDNSVTSYMERTSPESTESFITSENSESLFTTFKSPWQHYTTTRNDLLTWPKTTSTPTTIGIIPSSTRTSSNPALLEGSVLTSSKMRTVSISSSQIARPIKAISKHTGHSTITSKRIRDTSTTSSTTSSKPHSIKQTKANKYITSSLPSTLVSANKTALNFTKSFGGVIYNNRTINYFSASRGIEISWMLAPILILFFIMSL</sequence>
<organism evidence="4 5">
    <name type="scientific">Scheffersomyces stipitis (strain ATCC 58785 / CBS 6054 / NBRC 10063 / NRRL Y-11545)</name>
    <name type="common">Yeast</name>
    <name type="synonym">Pichia stipitis</name>
    <dbReference type="NCBI Taxonomy" id="322104"/>
    <lineage>
        <taxon>Eukaryota</taxon>
        <taxon>Fungi</taxon>
        <taxon>Dikarya</taxon>
        <taxon>Ascomycota</taxon>
        <taxon>Saccharomycotina</taxon>
        <taxon>Pichiomycetes</taxon>
        <taxon>Debaryomycetaceae</taxon>
        <taxon>Scheffersomyces</taxon>
    </lineage>
</organism>
<feature type="region of interest" description="Disordered" evidence="1">
    <location>
        <begin position="383"/>
        <end position="415"/>
    </location>
</feature>
<dbReference type="InParanoid" id="A3LS74"/>
<feature type="compositionally biased region" description="Acidic residues" evidence="1">
    <location>
        <begin position="123"/>
        <end position="163"/>
    </location>
</feature>
<keyword evidence="3" id="KW-0732">Signal</keyword>
<feature type="compositionally biased region" description="Low complexity" evidence="1">
    <location>
        <begin position="389"/>
        <end position="409"/>
    </location>
</feature>
<feature type="signal peptide" evidence="3">
    <location>
        <begin position="1"/>
        <end position="22"/>
    </location>
</feature>
<proteinExistence type="predicted"/>
<keyword evidence="2" id="KW-0472">Membrane</keyword>
<keyword evidence="2" id="KW-0812">Transmembrane</keyword>
<feature type="compositionally biased region" description="Acidic residues" evidence="1">
    <location>
        <begin position="94"/>
        <end position="115"/>
    </location>
</feature>
<dbReference type="KEGG" id="pic:PICST_30948"/>
<dbReference type="GeneID" id="4838341"/>
<feature type="chain" id="PRO_5002655744" evidence="3">
    <location>
        <begin position="23"/>
        <end position="481"/>
    </location>
</feature>
<dbReference type="Proteomes" id="UP000002258">
    <property type="component" value="Chromosome 3"/>
</dbReference>
<evidence type="ECO:0000256" key="1">
    <source>
        <dbReference type="SAM" id="MobiDB-lite"/>
    </source>
</evidence>
<dbReference type="EMBL" id="CP000497">
    <property type="protein sequence ID" value="ABN65518.2"/>
    <property type="molecule type" value="Genomic_DNA"/>
</dbReference>
<keyword evidence="2" id="KW-1133">Transmembrane helix</keyword>
<feature type="region of interest" description="Disordered" evidence="1">
    <location>
        <begin position="91"/>
        <end position="164"/>
    </location>
</feature>
<dbReference type="AlphaFoldDB" id="A3LS74"/>
<evidence type="ECO:0000313" key="5">
    <source>
        <dbReference type="Proteomes" id="UP000002258"/>
    </source>
</evidence>